<comment type="catalytic activity">
    <reaction evidence="1">
        <text>ATP + protein L-histidine = ADP + protein N-phospho-L-histidine.</text>
        <dbReference type="EC" id="2.7.13.3"/>
    </reaction>
</comment>
<keyword evidence="18" id="KW-1185">Reference proteome</keyword>
<comment type="subcellular location">
    <subcellularLocation>
        <location evidence="2">Cell membrane</location>
        <topology evidence="2">Multi-pass membrane protein</topology>
    </subcellularLocation>
</comment>
<keyword evidence="4" id="KW-1003">Cell membrane</keyword>
<evidence type="ECO:0000256" key="1">
    <source>
        <dbReference type="ARBA" id="ARBA00000085"/>
    </source>
</evidence>
<dbReference type="Pfam" id="PF02518">
    <property type="entry name" value="HATPase_c"/>
    <property type="match status" value="1"/>
</dbReference>
<dbReference type="SUPFAM" id="SSF158472">
    <property type="entry name" value="HAMP domain-like"/>
    <property type="match status" value="1"/>
</dbReference>
<dbReference type="GO" id="GO:0016301">
    <property type="term" value="F:kinase activity"/>
    <property type="evidence" value="ECO:0007669"/>
    <property type="project" value="UniProtKB-KW"/>
</dbReference>
<feature type="transmembrane region" description="Helical" evidence="14">
    <location>
        <begin position="60"/>
        <end position="79"/>
    </location>
</feature>
<evidence type="ECO:0000259" key="15">
    <source>
        <dbReference type="PROSITE" id="PS50109"/>
    </source>
</evidence>
<dbReference type="EC" id="2.7.13.3" evidence="3"/>
<dbReference type="InterPro" id="IPR050398">
    <property type="entry name" value="HssS/ArlS-like"/>
</dbReference>
<dbReference type="PROSITE" id="PS50109">
    <property type="entry name" value="HIS_KIN"/>
    <property type="match status" value="1"/>
</dbReference>
<evidence type="ECO:0000313" key="18">
    <source>
        <dbReference type="Proteomes" id="UP000603641"/>
    </source>
</evidence>
<dbReference type="CDD" id="cd06225">
    <property type="entry name" value="HAMP"/>
    <property type="match status" value="1"/>
</dbReference>
<keyword evidence="12" id="KW-0902">Two-component regulatory system</keyword>
<keyword evidence="9 17" id="KW-0418">Kinase</keyword>
<keyword evidence="7 14" id="KW-0812">Transmembrane</keyword>
<gene>
    <name evidence="17" type="ORF">H9648_15300</name>
</gene>
<keyword evidence="6" id="KW-0808">Transferase</keyword>
<sequence>MRRYKSDQMSLFFKLALVNALALCIVVFWSGSTITDYACLLVNDYGMNGLELNRELHVCFLQISVIAFFLVFLLHLFLLKRLIQPLKQLTEYAALIKKGRYPKPLKVASNDELGKLSEAFNNMAQALKNNDKKRDEMLKDISHELRTPLTNLTGYLEGFQAGIIQPTPALYGLLLEETRRMTRMAEQINQLDGWTNFHQTFGTVPVKSIIRETIDSFEFTFKEKSIAVESNIIEGNIYASEDALKQVMSILLENVCFYDVGGRVMITGEQIGNIYRINMLNNGRYIDPDYSERVFHRFYRSDSSRTLKTRGSGLGLSIAHEIILMLNGRIGLDTDGYDHCFWIELPLS</sequence>
<proteinExistence type="predicted"/>
<evidence type="ECO:0000256" key="2">
    <source>
        <dbReference type="ARBA" id="ARBA00004651"/>
    </source>
</evidence>
<dbReference type="SUPFAM" id="SSF55874">
    <property type="entry name" value="ATPase domain of HSP90 chaperone/DNA topoisomerase II/histidine kinase"/>
    <property type="match status" value="1"/>
</dbReference>
<dbReference type="Pfam" id="PF00672">
    <property type="entry name" value="HAMP"/>
    <property type="match status" value="1"/>
</dbReference>
<dbReference type="RefSeq" id="WP_191754658.1">
    <property type="nucleotide sequence ID" value="NZ_JACSQM010000007.1"/>
</dbReference>
<evidence type="ECO:0000256" key="6">
    <source>
        <dbReference type="ARBA" id="ARBA00022679"/>
    </source>
</evidence>
<keyword evidence="13 14" id="KW-0472">Membrane</keyword>
<evidence type="ECO:0000256" key="4">
    <source>
        <dbReference type="ARBA" id="ARBA00022475"/>
    </source>
</evidence>
<organism evidence="17 18">
    <name type="scientific">Fictibacillus norfolkensis</name>
    <dbReference type="NCBI Taxonomy" id="2762233"/>
    <lineage>
        <taxon>Bacteria</taxon>
        <taxon>Bacillati</taxon>
        <taxon>Bacillota</taxon>
        <taxon>Bacilli</taxon>
        <taxon>Bacillales</taxon>
        <taxon>Fictibacillaceae</taxon>
        <taxon>Fictibacillus</taxon>
    </lineage>
</organism>
<protein>
    <recommendedName>
        <fullName evidence="3">histidine kinase</fullName>
        <ecNumber evidence="3">2.7.13.3</ecNumber>
    </recommendedName>
</protein>
<dbReference type="Gene3D" id="1.10.287.130">
    <property type="match status" value="1"/>
</dbReference>
<accession>A0ABR8SPP8</accession>
<dbReference type="Proteomes" id="UP000603641">
    <property type="component" value="Unassembled WGS sequence"/>
</dbReference>
<evidence type="ECO:0000256" key="7">
    <source>
        <dbReference type="ARBA" id="ARBA00022692"/>
    </source>
</evidence>
<evidence type="ECO:0000256" key="11">
    <source>
        <dbReference type="ARBA" id="ARBA00022989"/>
    </source>
</evidence>
<comment type="caution">
    <text evidence="17">The sequence shown here is derived from an EMBL/GenBank/DDBJ whole genome shotgun (WGS) entry which is preliminary data.</text>
</comment>
<feature type="transmembrane region" description="Helical" evidence="14">
    <location>
        <begin position="12"/>
        <end position="31"/>
    </location>
</feature>
<dbReference type="CDD" id="cd00082">
    <property type="entry name" value="HisKA"/>
    <property type="match status" value="1"/>
</dbReference>
<dbReference type="InterPro" id="IPR003661">
    <property type="entry name" value="HisK_dim/P_dom"/>
</dbReference>
<dbReference type="InterPro" id="IPR003594">
    <property type="entry name" value="HATPase_dom"/>
</dbReference>
<dbReference type="InterPro" id="IPR003660">
    <property type="entry name" value="HAMP_dom"/>
</dbReference>
<dbReference type="Gene3D" id="3.30.565.10">
    <property type="entry name" value="Histidine kinase-like ATPase, C-terminal domain"/>
    <property type="match status" value="1"/>
</dbReference>
<dbReference type="InterPro" id="IPR004358">
    <property type="entry name" value="Sig_transdc_His_kin-like_C"/>
</dbReference>
<reference evidence="17 18" key="1">
    <citation type="submission" date="2020-08" db="EMBL/GenBank/DDBJ databases">
        <title>A Genomic Blueprint of the Chicken Gut Microbiome.</title>
        <authorList>
            <person name="Gilroy R."/>
            <person name="Ravi A."/>
            <person name="Getino M."/>
            <person name="Pursley I."/>
            <person name="Horton D.L."/>
            <person name="Alikhan N.-F."/>
            <person name="Baker D."/>
            <person name="Gharbi K."/>
            <person name="Hall N."/>
            <person name="Watson M."/>
            <person name="Adriaenssens E.M."/>
            <person name="Foster-Nyarko E."/>
            <person name="Jarju S."/>
            <person name="Secka A."/>
            <person name="Antonio M."/>
            <person name="Oren A."/>
            <person name="Chaudhuri R."/>
            <person name="La Ragione R.M."/>
            <person name="Hildebrand F."/>
            <person name="Pallen M.J."/>
        </authorList>
    </citation>
    <scope>NUCLEOTIDE SEQUENCE [LARGE SCALE GENOMIC DNA]</scope>
    <source>
        <strain evidence="17 18">Sa2CUA10</strain>
    </source>
</reference>
<evidence type="ECO:0000256" key="8">
    <source>
        <dbReference type="ARBA" id="ARBA00022741"/>
    </source>
</evidence>
<evidence type="ECO:0000256" key="13">
    <source>
        <dbReference type="ARBA" id="ARBA00023136"/>
    </source>
</evidence>
<dbReference type="SMART" id="SM00304">
    <property type="entry name" value="HAMP"/>
    <property type="match status" value="1"/>
</dbReference>
<evidence type="ECO:0000256" key="9">
    <source>
        <dbReference type="ARBA" id="ARBA00022777"/>
    </source>
</evidence>
<evidence type="ECO:0000256" key="14">
    <source>
        <dbReference type="SAM" id="Phobius"/>
    </source>
</evidence>
<evidence type="ECO:0000256" key="10">
    <source>
        <dbReference type="ARBA" id="ARBA00022840"/>
    </source>
</evidence>
<keyword evidence="10" id="KW-0067">ATP-binding</keyword>
<keyword evidence="8" id="KW-0547">Nucleotide-binding</keyword>
<dbReference type="PROSITE" id="PS50885">
    <property type="entry name" value="HAMP"/>
    <property type="match status" value="1"/>
</dbReference>
<evidence type="ECO:0000259" key="16">
    <source>
        <dbReference type="PROSITE" id="PS50885"/>
    </source>
</evidence>
<dbReference type="SMART" id="SM00387">
    <property type="entry name" value="HATPase_c"/>
    <property type="match status" value="1"/>
</dbReference>
<evidence type="ECO:0000256" key="3">
    <source>
        <dbReference type="ARBA" id="ARBA00012438"/>
    </source>
</evidence>
<feature type="domain" description="Histidine kinase" evidence="15">
    <location>
        <begin position="140"/>
        <end position="348"/>
    </location>
</feature>
<evidence type="ECO:0000256" key="5">
    <source>
        <dbReference type="ARBA" id="ARBA00022553"/>
    </source>
</evidence>
<keyword evidence="5" id="KW-0597">Phosphoprotein</keyword>
<evidence type="ECO:0000313" key="17">
    <source>
        <dbReference type="EMBL" id="MBD7965426.1"/>
    </source>
</evidence>
<dbReference type="Pfam" id="PF00512">
    <property type="entry name" value="HisKA"/>
    <property type="match status" value="1"/>
</dbReference>
<feature type="domain" description="HAMP" evidence="16">
    <location>
        <begin position="80"/>
        <end position="132"/>
    </location>
</feature>
<dbReference type="PANTHER" id="PTHR45528:SF1">
    <property type="entry name" value="SENSOR HISTIDINE KINASE CPXA"/>
    <property type="match status" value="1"/>
</dbReference>
<name>A0ABR8SPP8_9BACL</name>
<dbReference type="PANTHER" id="PTHR45528">
    <property type="entry name" value="SENSOR HISTIDINE KINASE CPXA"/>
    <property type="match status" value="1"/>
</dbReference>
<dbReference type="InterPro" id="IPR005467">
    <property type="entry name" value="His_kinase_dom"/>
</dbReference>
<dbReference type="SUPFAM" id="SSF47384">
    <property type="entry name" value="Homodimeric domain of signal transducing histidine kinase"/>
    <property type="match status" value="1"/>
</dbReference>
<dbReference type="Gene3D" id="6.10.340.10">
    <property type="match status" value="1"/>
</dbReference>
<keyword evidence="11 14" id="KW-1133">Transmembrane helix</keyword>
<dbReference type="InterPro" id="IPR036890">
    <property type="entry name" value="HATPase_C_sf"/>
</dbReference>
<evidence type="ECO:0000256" key="12">
    <source>
        <dbReference type="ARBA" id="ARBA00023012"/>
    </source>
</evidence>
<dbReference type="PRINTS" id="PR00344">
    <property type="entry name" value="BCTRLSENSOR"/>
</dbReference>
<dbReference type="EMBL" id="JACSQM010000007">
    <property type="protein sequence ID" value="MBD7965426.1"/>
    <property type="molecule type" value="Genomic_DNA"/>
</dbReference>
<dbReference type="InterPro" id="IPR036097">
    <property type="entry name" value="HisK_dim/P_sf"/>
</dbReference>
<dbReference type="SMART" id="SM00388">
    <property type="entry name" value="HisKA"/>
    <property type="match status" value="1"/>
</dbReference>